<dbReference type="Proteomes" id="UP000556026">
    <property type="component" value="Unassembled WGS sequence"/>
</dbReference>
<accession>A0A6V8MIU9</accession>
<dbReference type="CDD" id="cd09131">
    <property type="entry name" value="PLDc_unchar3"/>
    <property type="match status" value="1"/>
</dbReference>
<dbReference type="EMBL" id="BLXX01000005">
    <property type="protein sequence ID" value="GFO59609.1"/>
    <property type="molecule type" value="Genomic_DNA"/>
</dbReference>
<feature type="chain" id="PRO_5027608649" description="PLD phosphodiesterase domain-containing protein" evidence="1">
    <location>
        <begin position="25"/>
        <end position="180"/>
    </location>
</feature>
<dbReference type="Gene3D" id="3.30.870.10">
    <property type="entry name" value="Endonuclease Chain A"/>
    <property type="match status" value="1"/>
</dbReference>
<dbReference type="PROSITE" id="PS50035">
    <property type="entry name" value="PLD"/>
    <property type="match status" value="1"/>
</dbReference>
<evidence type="ECO:0000259" key="2">
    <source>
        <dbReference type="PROSITE" id="PS50035"/>
    </source>
</evidence>
<comment type="caution">
    <text evidence="3">The sequence shown here is derived from an EMBL/GenBank/DDBJ whole genome shotgun (WGS) entry which is preliminary data.</text>
</comment>
<feature type="signal peptide" evidence="1">
    <location>
        <begin position="1"/>
        <end position="24"/>
    </location>
</feature>
<proteinExistence type="predicted"/>
<dbReference type="PANTHER" id="PTHR21248">
    <property type="entry name" value="CARDIOLIPIN SYNTHASE"/>
    <property type="match status" value="1"/>
</dbReference>
<evidence type="ECO:0000313" key="4">
    <source>
        <dbReference type="Proteomes" id="UP000556026"/>
    </source>
</evidence>
<dbReference type="AlphaFoldDB" id="A0A6V8MIU9"/>
<reference evidence="4" key="1">
    <citation type="submission" date="2020-06" db="EMBL/GenBank/DDBJ databases">
        <title>Draft genomic sequence of Geomonas sp. Red330.</title>
        <authorList>
            <person name="Itoh H."/>
            <person name="Zhenxing X."/>
            <person name="Ushijima N."/>
            <person name="Masuda Y."/>
            <person name="Shiratori Y."/>
            <person name="Senoo K."/>
        </authorList>
    </citation>
    <scope>NUCLEOTIDE SEQUENCE [LARGE SCALE GENOMIC DNA]</scope>
    <source>
        <strain evidence="4">Red330</strain>
    </source>
</reference>
<dbReference type="SUPFAM" id="SSF56024">
    <property type="entry name" value="Phospholipase D/nuclease"/>
    <property type="match status" value="1"/>
</dbReference>
<dbReference type="GO" id="GO:0032049">
    <property type="term" value="P:cardiolipin biosynthetic process"/>
    <property type="evidence" value="ECO:0007669"/>
    <property type="project" value="UniProtKB-ARBA"/>
</dbReference>
<sequence length="180" mass="19712">MRAWARGSLGLLLALCLTALPAHGQTPLPEPQLLENGSYGPVLIQKIQQAKRRIICVFFLFKIADSPRSLPRAVASELIAAQRRGVDVTVVLDATRQTQADNRNATRLLAQGGVRVVFAPAGSTTHAKAVAIDERYVIVGSHNLTQSALTRNNELSLLIDSPTLAARMQRYLQRLSQPRR</sequence>
<feature type="domain" description="PLD phosphodiesterase" evidence="2">
    <location>
        <begin position="121"/>
        <end position="148"/>
    </location>
</feature>
<dbReference type="InterPro" id="IPR001736">
    <property type="entry name" value="PLipase_D/transphosphatidylase"/>
</dbReference>
<keyword evidence="4" id="KW-1185">Reference proteome</keyword>
<organism evidence="3 4">
    <name type="scientific">Geomonas silvestris</name>
    <dbReference type="NCBI Taxonomy" id="2740184"/>
    <lineage>
        <taxon>Bacteria</taxon>
        <taxon>Pseudomonadati</taxon>
        <taxon>Thermodesulfobacteriota</taxon>
        <taxon>Desulfuromonadia</taxon>
        <taxon>Geobacterales</taxon>
        <taxon>Geobacteraceae</taxon>
        <taxon>Geomonas</taxon>
    </lineage>
</organism>
<dbReference type="Pfam" id="PF13091">
    <property type="entry name" value="PLDc_2"/>
    <property type="match status" value="1"/>
</dbReference>
<dbReference type="PANTHER" id="PTHR21248:SF22">
    <property type="entry name" value="PHOSPHOLIPASE D"/>
    <property type="match status" value="1"/>
</dbReference>
<protein>
    <recommendedName>
        <fullName evidence="2">PLD phosphodiesterase domain-containing protein</fullName>
    </recommendedName>
</protein>
<gene>
    <name evidence="3" type="ORF">GMST_19340</name>
</gene>
<dbReference type="GO" id="GO:0030572">
    <property type="term" value="F:phosphatidyltransferase activity"/>
    <property type="evidence" value="ECO:0007669"/>
    <property type="project" value="UniProtKB-ARBA"/>
</dbReference>
<name>A0A6V8MIU9_9BACT</name>
<evidence type="ECO:0000256" key="1">
    <source>
        <dbReference type="SAM" id="SignalP"/>
    </source>
</evidence>
<evidence type="ECO:0000313" key="3">
    <source>
        <dbReference type="EMBL" id="GFO59609.1"/>
    </source>
</evidence>
<keyword evidence="1" id="KW-0732">Signal</keyword>
<dbReference type="InterPro" id="IPR025202">
    <property type="entry name" value="PLD-like_dom"/>
</dbReference>